<dbReference type="EMBL" id="CP091512">
    <property type="protein sequence ID" value="UOO92744.1"/>
    <property type="molecule type" value="Genomic_DNA"/>
</dbReference>
<dbReference type="Proteomes" id="UP000832034">
    <property type="component" value="Chromosome"/>
</dbReference>
<gene>
    <name evidence="3" type="ORF">LVJ81_01460</name>
</gene>
<dbReference type="Pfam" id="PF16747">
    <property type="entry name" value="Adhesin_E"/>
    <property type="match status" value="1"/>
</dbReference>
<reference evidence="3" key="1">
    <citation type="submission" date="2021-12" db="EMBL/GenBank/DDBJ databases">
        <authorList>
            <person name="Veyrier F.J."/>
        </authorList>
    </citation>
    <scope>NUCLEOTIDE SEQUENCE</scope>
    <source>
        <strain evidence="3">SAG 1488-6</strain>
    </source>
</reference>
<sequence>MLKQSLMVALLLVAAQAQAATWDRMMKQGNVTFYQESGSGSIAREVNNTIRAHYRLDYDKPVKTTSGKYYTRETVWFSADCNAKEFIANSSVFYINGNQQIGSNNGRNREWTKYSASNSGVYHKLWREMCLQS</sequence>
<feature type="domain" description="Surface-adhesin protein E-like" evidence="2">
    <location>
        <begin position="22"/>
        <end position="130"/>
    </location>
</feature>
<organism evidence="3 4">
    <name type="scientific">Vitreoscilla stercoraria</name>
    <dbReference type="NCBI Taxonomy" id="61"/>
    <lineage>
        <taxon>Bacteria</taxon>
        <taxon>Pseudomonadati</taxon>
        <taxon>Pseudomonadota</taxon>
        <taxon>Betaproteobacteria</taxon>
        <taxon>Neisseriales</taxon>
        <taxon>Neisseriaceae</taxon>
        <taxon>Vitreoscilla</taxon>
    </lineage>
</organism>
<accession>A0ABY4EBG1</accession>
<evidence type="ECO:0000256" key="1">
    <source>
        <dbReference type="SAM" id="SignalP"/>
    </source>
</evidence>
<feature type="signal peptide" evidence="1">
    <location>
        <begin position="1"/>
        <end position="19"/>
    </location>
</feature>
<evidence type="ECO:0000313" key="3">
    <source>
        <dbReference type="EMBL" id="UOO92744.1"/>
    </source>
</evidence>
<reference evidence="3" key="2">
    <citation type="journal article" date="2022" name="Res Sq">
        <title>Evolution of multicellular longitudinally dividing oral cavity symbionts (Neisseriaceae).</title>
        <authorList>
            <person name="Nyongesa S."/>
            <person name="Weber P."/>
            <person name="Bernet E."/>
            <person name="Pullido F."/>
            <person name="Nieckarz M."/>
            <person name="Delaby M."/>
            <person name="Nieves C."/>
            <person name="Viehboeck T."/>
            <person name="Krause N."/>
            <person name="Rivera-Millot A."/>
            <person name="Nakamura A."/>
            <person name="Vischer N."/>
            <person name="VanNieuwenhze M."/>
            <person name="Brun Y."/>
            <person name="Cava F."/>
            <person name="Bulgheresi S."/>
            <person name="Veyrier F."/>
        </authorList>
    </citation>
    <scope>NUCLEOTIDE SEQUENCE</scope>
    <source>
        <strain evidence="3">SAG 1488-6</strain>
    </source>
</reference>
<feature type="chain" id="PRO_5045306559" description="Surface-adhesin protein E-like domain-containing protein" evidence="1">
    <location>
        <begin position="20"/>
        <end position="133"/>
    </location>
</feature>
<keyword evidence="1" id="KW-0732">Signal</keyword>
<dbReference type="InterPro" id="IPR031939">
    <property type="entry name" value="Adhesin_E-like"/>
</dbReference>
<keyword evidence="4" id="KW-1185">Reference proteome</keyword>
<evidence type="ECO:0000259" key="2">
    <source>
        <dbReference type="Pfam" id="PF16747"/>
    </source>
</evidence>
<evidence type="ECO:0000313" key="4">
    <source>
        <dbReference type="Proteomes" id="UP000832034"/>
    </source>
</evidence>
<proteinExistence type="predicted"/>
<dbReference type="RefSeq" id="WP_019957070.1">
    <property type="nucleotide sequence ID" value="NZ_CP091512.1"/>
</dbReference>
<name>A0ABY4EBG1_VITST</name>
<protein>
    <recommendedName>
        <fullName evidence="2">Surface-adhesin protein E-like domain-containing protein</fullName>
    </recommendedName>
</protein>